<organism evidence="1 2">
    <name type="scientific">Tremella mesenterica</name>
    <name type="common">Jelly fungus</name>
    <dbReference type="NCBI Taxonomy" id="5217"/>
    <lineage>
        <taxon>Eukaryota</taxon>
        <taxon>Fungi</taxon>
        <taxon>Dikarya</taxon>
        <taxon>Basidiomycota</taxon>
        <taxon>Agaricomycotina</taxon>
        <taxon>Tremellomycetes</taxon>
        <taxon>Tremellales</taxon>
        <taxon>Tremellaceae</taxon>
        <taxon>Tremella</taxon>
    </lineage>
</organism>
<dbReference type="InParanoid" id="A0A4Q1BJY4"/>
<proteinExistence type="predicted"/>
<reference evidence="1 2" key="1">
    <citation type="submission" date="2016-06" db="EMBL/GenBank/DDBJ databases">
        <title>Evolution of pathogenesis and genome organization in the Tremellales.</title>
        <authorList>
            <person name="Cuomo C."/>
            <person name="Litvintseva A."/>
            <person name="Heitman J."/>
            <person name="Chen Y."/>
            <person name="Sun S."/>
            <person name="Springer D."/>
            <person name="Dromer F."/>
            <person name="Young S."/>
            <person name="Zeng Q."/>
            <person name="Chapman S."/>
            <person name="Gujja S."/>
            <person name="Saif S."/>
            <person name="Birren B."/>
        </authorList>
    </citation>
    <scope>NUCLEOTIDE SEQUENCE [LARGE SCALE GENOMIC DNA]</scope>
    <source>
        <strain evidence="1 2">ATCC 28783</strain>
    </source>
</reference>
<accession>A0A4Q1BJY4</accession>
<dbReference type="Proteomes" id="UP000289152">
    <property type="component" value="Unassembled WGS sequence"/>
</dbReference>
<dbReference type="EMBL" id="SDIL01000057">
    <property type="protein sequence ID" value="RXK37930.1"/>
    <property type="molecule type" value="Genomic_DNA"/>
</dbReference>
<protein>
    <submittedName>
        <fullName evidence="1">Uncharacterized protein</fullName>
    </submittedName>
</protein>
<gene>
    <name evidence="1" type="ORF">M231_04819</name>
</gene>
<evidence type="ECO:0000313" key="2">
    <source>
        <dbReference type="Proteomes" id="UP000289152"/>
    </source>
</evidence>
<keyword evidence="2" id="KW-1185">Reference proteome</keyword>
<dbReference type="AlphaFoldDB" id="A0A4Q1BJY4"/>
<sequence length="134" mass="15271">MSETQTTGTKAVANYIIDIEQDEDALSCNVFTKTLFITSEAGDAEFVRDKVERTLRSCFSVGWMIRKVEAEEVGMRLKTYISQLTTDAVRSVLRGSNLPDTFATYDINVQMVDLDFRRYQSDWDTGVTEEESEK</sequence>
<name>A0A4Q1BJY4_TREME</name>
<comment type="caution">
    <text evidence="1">The sequence shown here is derived from an EMBL/GenBank/DDBJ whole genome shotgun (WGS) entry which is preliminary data.</text>
</comment>
<evidence type="ECO:0000313" key="1">
    <source>
        <dbReference type="EMBL" id="RXK37930.1"/>
    </source>
</evidence>